<dbReference type="AlphaFoldDB" id="A0A8S4QJ38"/>
<dbReference type="EMBL" id="CAKXAJ010007602">
    <property type="protein sequence ID" value="CAH2210498.1"/>
    <property type="molecule type" value="Genomic_DNA"/>
</dbReference>
<evidence type="ECO:0000313" key="3">
    <source>
        <dbReference type="Proteomes" id="UP000838756"/>
    </source>
</evidence>
<comment type="caution">
    <text evidence="2">The sequence shown here is derived from an EMBL/GenBank/DDBJ whole genome shotgun (WGS) entry which is preliminary data.</text>
</comment>
<evidence type="ECO:0000256" key="1">
    <source>
        <dbReference type="SAM" id="MobiDB-lite"/>
    </source>
</evidence>
<name>A0A8S4QJ38_9NEOP</name>
<sequence length="24" mass="2528">MGRAHSSEKRWKLGSQGAGMAAPN</sequence>
<dbReference type="Proteomes" id="UP000838756">
    <property type="component" value="Unassembled WGS sequence"/>
</dbReference>
<feature type="region of interest" description="Disordered" evidence="1">
    <location>
        <begin position="1"/>
        <end position="24"/>
    </location>
</feature>
<accession>A0A8S4QJ38</accession>
<evidence type="ECO:0000313" key="2">
    <source>
        <dbReference type="EMBL" id="CAH2210498.1"/>
    </source>
</evidence>
<keyword evidence="3" id="KW-1185">Reference proteome</keyword>
<feature type="non-terminal residue" evidence="2">
    <location>
        <position position="24"/>
    </location>
</feature>
<protein>
    <submittedName>
        <fullName evidence="2">Jg23728 protein</fullName>
    </submittedName>
</protein>
<gene>
    <name evidence="2" type="primary">jg23728</name>
    <name evidence="2" type="ORF">PAEG_LOCUS2403</name>
</gene>
<proteinExistence type="predicted"/>
<reference evidence="2" key="1">
    <citation type="submission" date="2022-03" db="EMBL/GenBank/DDBJ databases">
        <authorList>
            <person name="Lindestad O."/>
        </authorList>
    </citation>
    <scope>NUCLEOTIDE SEQUENCE</scope>
</reference>
<organism evidence="2 3">
    <name type="scientific">Pararge aegeria aegeria</name>
    <dbReference type="NCBI Taxonomy" id="348720"/>
    <lineage>
        <taxon>Eukaryota</taxon>
        <taxon>Metazoa</taxon>
        <taxon>Ecdysozoa</taxon>
        <taxon>Arthropoda</taxon>
        <taxon>Hexapoda</taxon>
        <taxon>Insecta</taxon>
        <taxon>Pterygota</taxon>
        <taxon>Neoptera</taxon>
        <taxon>Endopterygota</taxon>
        <taxon>Lepidoptera</taxon>
        <taxon>Glossata</taxon>
        <taxon>Ditrysia</taxon>
        <taxon>Papilionoidea</taxon>
        <taxon>Nymphalidae</taxon>
        <taxon>Satyrinae</taxon>
        <taxon>Satyrini</taxon>
        <taxon>Parargina</taxon>
        <taxon>Pararge</taxon>
    </lineage>
</organism>
<feature type="compositionally biased region" description="Basic and acidic residues" evidence="1">
    <location>
        <begin position="1"/>
        <end position="11"/>
    </location>
</feature>